<proteinExistence type="predicted"/>
<sequence length="222" mass="24768">MNLFSILRDGWYFYSRNLFSLALLCLPLIVLEAVLSHQIANMVSGNNLTLARLAISLVIYPLYSVPLILFLQARSDGQQPRVADLLAAGLRYWPSFALLTGLATTAIMLGASLFVLPGLWLMVKLAFAEYLLVVERHTPLQALHESFKLTTGCFWPTLSCVLIVMLPLWLMDAWSQSSAELANDALKSIALDSVSRFLQLFSSIVLFRLYMLRRAQSPASAQ</sequence>
<accession>A0ABZ2RHC4</accession>
<name>A0ABZ2RHC4_ECTME</name>
<feature type="transmembrane region" description="Helical" evidence="1">
    <location>
        <begin position="92"/>
        <end position="111"/>
    </location>
</feature>
<gene>
    <name evidence="2" type="ORF">WG219_17205</name>
</gene>
<dbReference type="EMBL" id="CP148074">
    <property type="protein sequence ID" value="WXL25025.1"/>
    <property type="molecule type" value="Genomic_DNA"/>
</dbReference>
<dbReference type="Pfam" id="PF06790">
    <property type="entry name" value="UPF0259"/>
    <property type="match status" value="1"/>
</dbReference>
<reference evidence="2 3" key="1">
    <citation type="submission" date="2024-03" db="EMBL/GenBank/DDBJ databases">
        <title>Complete genome of BD2.</title>
        <authorList>
            <person name="Cao G."/>
        </authorList>
    </citation>
    <scope>NUCLEOTIDE SEQUENCE [LARGE SCALE GENOMIC DNA]</scope>
    <source>
        <strain evidence="2 3">BD2</strain>
    </source>
</reference>
<protein>
    <submittedName>
        <fullName evidence="2">YciC family protein</fullName>
    </submittedName>
</protein>
<feature type="transmembrane region" description="Helical" evidence="1">
    <location>
        <begin position="146"/>
        <end position="169"/>
    </location>
</feature>
<evidence type="ECO:0000256" key="1">
    <source>
        <dbReference type="SAM" id="Phobius"/>
    </source>
</evidence>
<keyword evidence="1" id="KW-0472">Membrane</keyword>
<organism evidence="2 3">
    <name type="scientific">Ectopseudomonas mendocina</name>
    <name type="common">Pseudomonas mendocina</name>
    <dbReference type="NCBI Taxonomy" id="300"/>
    <lineage>
        <taxon>Bacteria</taxon>
        <taxon>Pseudomonadati</taxon>
        <taxon>Pseudomonadota</taxon>
        <taxon>Gammaproteobacteria</taxon>
        <taxon>Pseudomonadales</taxon>
        <taxon>Pseudomonadaceae</taxon>
        <taxon>Ectopseudomonas</taxon>
    </lineage>
</organism>
<evidence type="ECO:0000313" key="3">
    <source>
        <dbReference type="Proteomes" id="UP001476583"/>
    </source>
</evidence>
<evidence type="ECO:0000313" key="2">
    <source>
        <dbReference type="EMBL" id="WXL25025.1"/>
    </source>
</evidence>
<keyword evidence="1" id="KW-0812">Transmembrane</keyword>
<keyword evidence="1" id="KW-1133">Transmembrane helix</keyword>
<dbReference type="Proteomes" id="UP001476583">
    <property type="component" value="Chromosome"/>
</dbReference>
<keyword evidence="3" id="KW-1185">Reference proteome</keyword>
<feature type="transmembrane region" description="Helical" evidence="1">
    <location>
        <begin position="52"/>
        <end position="71"/>
    </location>
</feature>